<sequence length="1742" mass="205309">MIFKRIIIYLIDKYLGNYIQNLDTQNLKFDLWHGNVTLENLNIKQDALANFNIPVSIITGYMQKLSFHISWKHLYHHPINIIIDGFYIIAEPNTEIKHNAEQEEKKQYKAKMKEVHKIEEFRKEQEEFVRSKRSPRQSDTFLERLQLHIIRHFEFSISNIHISFEDKITKPNRPFIFGITLNYIKFQTTNNEWEHMKLIEDSPVIYKFGELNTFSIYWNCDVKSQSKENPIEDLHAKIMKNNETSMENMSYILRPSDIKAKLKIATLPNQQEYVRPILDVKIDFKQIHLNITHDQYSDLLDLLELRDNIKLQSQYKKYYESIETTKPSLRRWKFAYAVVVNEVVRPRLGYYQWENIRENLDRCREYHALYFKERNEQATRIEKQRARKLEKQIDVLNLVFIRRNVELDIKKNKVEKKQKYWWDRLFHSWSDNSNNNNTDLDNVMTLDEEINLNNATDDHNLSIYPEEYVDIDLSMELNLLEINVWSNVNDNDSQLTMIAQLVISNTNLNYQRRPATSAFLVIIDMDSLEMHGEDKNLIQCINKVECPSQKLFHIEFETYPSNTNIDYRINAISKSFEIIYDIITLNRLIDCFHPGVHRHLRGVRKKAYTIYTDIRHRLKFLLNYNFRNIKDLDVNIDFQSAYFILPDNGVYHNECSSICLDFGNFTVQGGSIQVDKIDEDIFEDAQSTIDEIDEDIFEDAQSTIDSPYFPIKARSTIDEIDEDIFEDAQSTIDSPYFPIKARVENIQLHYIKSNNDRESSMHLIKPFTIDLDVLKCIYVNDAILPLWKIDGQISAINLQLSDLFFIRIINQIRSISFPETRHSLKKDETIKESTIDSPYFPIKARVENIQLHYIKSNNDRESSMHLIKPFTIDLDVLKCIYVNDAILPLWKIDGQISAINLQLSDLFFVRIINQIRSISFPETRHSLKKDETIKELFIFDDIIPEKDTKKLYETIDQMVQTKKNSQNTDNRQQVNSNTQLNEVEAALNIPYLFIFDDIIPEKDTKKLYETIDQMVQTKKNSQNTDNRQQVNSNTQLNEVEAALNIPYIDFLIDQSLSDEFNKTQPFIRISFISINAQTTIKTFDADLNISLSNIIIIHEQFLTNEKEPLQLFSNVHNEKLFIAKCLFTSPENPLFYSEPYDRIENRVCIHISKPIIMLQIKAIMSVVQFQNNLMKKLISEKQQSEKKSNSNKTELISDRSTCEIKINLELFRIIIETDLLDIQFQGFIINYSQLPRTNTIKLILNDIYLSDLNARQRYHNFLIRQNHEIQILGFDLTTYIYSAKRKKKLDETDFDINMNLNKINIILLYKYMDLFLNIYNICQMNGSSGETNTNSYDILQNFKIRFDIILNLPTIFIPIDTYANEGVLIDLGELILKTDFFDDVNQSCIEQQVLIIKNSLASRINLNDNDEISGDIILLKCAQFHTCINRYLHSNDDQNQPEMAVKIQCETMDMTISKDDYLCLMKIFQNNFSEKFNQKILLPVIQEQFENEKSIEKQTNSLDDKTSMKIQIDCEVKNITITLFLDEFNPTVRQTNRNKTFEFLSMRIEMIEIHFQQLSHLSYNIKSQIQNFLLDDLRKTNPSNSETHLFNRNFNVDQNIPMLTMAIDCKPNNETPAINIRQVNAQFESFDLWLSSDCLMLLKNFFTLPQSSSNKSISIHHSSNQVSSNTETRINVLIKTSRICWFKQYRINSKCLVLNFSYHIRMNIINEETHLYSSLKDITIYTSDLADLKNSKIEYQVR</sequence>
<comment type="similarity">
    <text evidence="1">Belongs to the VPS13 family.</text>
</comment>
<reference evidence="4" key="1">
    <citation type="submission" date="2021-02" db="EMBL/GenBank/DDBJ databases">
        <authorList>
            <person name="Nowell W R."/>
        </authorList>
    </citation>
    <scope>NUCLEOTIDE SEQUENCE</scope>
</reference>
<dbReference type="EMBL" id="CAJNOE010000588">
    <property type="protein sequence ID" value="CAF1281101.1"/>
    <property type="molecule type" value="Genomic_DNA"/>
</dbReference>
<dbReference type="Pfam" id="PF12624">
    <property type="entry name" value="VPS13_N"/>
    <property type="match status" value="1"/>
</dbReference>
<protein>
    <recommendedName>
        <fullName evidence="3">Chorein N-terminal domain-containing protein</fullName>
    </recommendedName>
</protein>
<dbReference type="PANTHER" id="PTHR16166:SF93">
    <property type="entry name" value="INTERMEMBRANE LIPID TRANSFER PROTEIN VPS13"/>
    <property type="match status" value="1"/>
</dbReference>
<dbReference type="GO" id="GO:0006623">
    <property type="term" value="P:protein targeting to vacuole"/>
    <property type="evidence" value="ECO:0007669"/>
    <property type="project" value="TreeGrafter"/>
</dbReference>
<dbReference type="InterPro" id="IPR026847">
    <property type="entry name" value="VPS13"/>
</dbReference>
<evidence type="ECO:0000259" key="3">
    <source>
        <dbReference type="Pfam" id="PF12624"/>
    </source>
</evidence>
<name>A0A815CJD1_9BILA</name>
<proteinExistence type="inferred from homology"/>
<evidence type="ECO:0000256" key="1">
    <source>
        <dbReference type="ARBA" id="ARBA00006545"/>
    </source>
</evidence>
<accession>A0A815CJD1</accession>
<dbReference type="InterPro" id="IPR026854">
    <property type="entry name" value="VPS13_N"/>
</dbReference>
<organism evidence="4 5">
    <name type="scientific">Adineta steineri</name>
    <dbReference type="NCBI Taxonomy" id="433720"/>
    <lineage>
        <taxon>Eukaryota</taxon>
        <taxon>Metazoa</taxon>
        <taxon>Spiralia</taxon>
        <taxon>Gnathifera</taxon>
        <taxon>Rotifera</taxon>
        <taxon>Eurotatoria</taxon>
        <taxon>Bdelloidea</taxon>
        <taxon>Adinetida</taxon>
        <taxon>Adinetidae</taxon>
        <taxon>Adineta</taxon>
    </lineage>
</organism>
<feature type="domain" description="Chorein N-terminal" evidence="3">
    <location>
        <begin position="3"/>
        <end position="859"/>
    </location>
</feature>
<evidence type="ECO:0000313" key="5">
    <source>
        <dbReference type="Proteomes" id="UP000663860"/>
    </source>
</evidence>
<dbReference type="GO" id="GO:0045053">
    <property type="term" value="P:protein retention in Golgi apparatus"/>
    <property type="evidence" value="ECO:0007669"/>
    <property type="project" value="TreeGrafter"/>
</dbReference>
<evidence type="ECO:0000256" key="2">
    <source>
        <dbReference type="ARBA" id="ARBA00022448"/>
    </source>
</evidence>
<gene>
    <name evidence="4" type="ORF">IZO911_LOCUS32971</name>
</gene>
<keyword evidence="2" id="KW-0813">Transport</keyword>
<comment type="caution">
    <text evidence="4">The sequence shown here is derived from an EMBL/GenBank/DDBJ whole genome shotgun (WGS) entry which is preliminary data.</text>
</comment>
<dbReference type="PANTHER" id="PTHR16166">
    <property type="entry name" value="VACUOLAR PROTEIN SORTING-ASSOCIATED PROTEIN VPS13"/>
    <property type="match status" value="1"/>
</dbReference>
<evidence type="ECO:0000313" key="4">
    <source>
        <dbReference type="EMBL" id="CAF1281101.1"/>
    </source>
</evidence>
<dbReference type="Proteomes" id="UP000663860">
    <property type="component" value="Unassembled WGS sequence"/>
</dbReference>